<reference evidence="12" key="1">
    <citation type="submission" date="2025-08" db="UniProtKB">
        <authorList>
            <consortium name="Ensembl"/>
        </authorList>
    </citation>
    <scope>IDENTIFICATION</scope>
</reference>
<dbReference type="GO" id="GO:0030246">
    <property type="term" value="F:carbohydrate binding"/>
    <property type="evidence" value="ECO:0007669"/>
    <property type="project" value="InterPro"/>
</dbReference>
<dbReference type="SMART" id="SM00018">
    <property type="entry name" value="PD"/>
    <property type="match status" value="1"/>
</dbReference>
<evidence type="ECO:0000256" key="9">
    <source>
        <dbReference type="PROSITE-ProRule" id="PRU00779"/>
    </source>
</evidence>
<dbReference type="PANTHER" id="PTHR22762:SF92">
    <property type="entry name" value="LYSOSOMAL ALPHA-GLUCOSIDASE"/>
    <property type="match status" value="1"/>
</dbReference>
<comment type="subcellular location">
    <subcellularLocation>
        <location evidence="1">Lysosome membrane</location>
    </subcellularLocation>
</comment>
<dbReference type="GO" id="GO:0007040">
    <property type="term" value="P:lysosome organization"/>
    <property type="evidence" value="ECO:0007669"/>
    <property type="project" value="TreeGrafter"/>
</dbReference>
<evidence type="ECO:0000259" key="11">
    <source>
        <dbReference type="PROSITE" id="PS51448"/>
    </source>
</evidence>
<evidence type="ECO:0000256" key="1">
    <source>
        <dbReference type="ARBA" id="ARBA00004656"/>
    </source>
</evidence>
<dbReference type="InterPro" id="IPR011013">
    <property type="entry name" value="Gal_mutarotase_sf_dom"/>
</dbReference>
<comment type="similarity">
    <text evidence="2 10">Belongs to the glycosyl hydrolase 31 family.</text>
</comment>
<dbReference type="CDD" id="cd00111">
    <property type="entry name" value="Trefoil"/>
    <property type="match status" value="1"/>
</dbReference>
<dbReference type="STRING" id="43700.ENSMALP00000010612"/>
<dbReference type="GO" id="GO:0005765">
    <property type="term" value="C:lysosomal membrane"/>
    <property type="evidence" value="ECO:0007669"/>
    <property type="project" value="UniProtKB-SubCell"/>
</dbReference>
<dbReference type="Pfam" id="PF01055">
    <property type="entry name" value="Glyco_hydro_31_2nd"/>
    <property type="match status" value="1"/>
</dbReference>
<evidence type="ECO:0000256" key="8">
    <source>
        <dbReference type="ARBA" id="ARBA00045686"/>
    </source>
</evidence>
<keyword evidence="5" id="KW-1015">Disulfide bond</keyword>
<dbReference type="InterPro" id="IPR000322">
    <property type="entry name" value="Glyco_hydro_31_TIM"/>
</dbReference>
<dbReference type="Ensembl" id="ENSMALT00000010837.1">
    <property type="protein sequence ID" value="ENSMALP00000010612.1"/>
    <property type="gene ID" value="ENSMALG00000007563.1"/>
</dbReference>
<sequence>ILDYVINQNQIKIKQRWHTDISIDTKCTMAPESRFDCARDRLLSQRECEERGCCYVPLPNTAGPPWCFYPSWYPGYSMGPLTPTRRGQAATLTRALPSYLPRDISTLNLEVIEETVGSLHLTVSEISSDDNHSVCFFVRSCLFSVNTTVAPLLFADQYLQLSTTLASSFVSGLGEHYTSLCLDLNWTSLTLWNRDMAPHPTPALTWVSTGGILDLYIFLGPDPQSVIRQYLQVIGYPMMPPYWSLGFHLCRWGYTTTNTTRKVAQRMHSDDFPLDVQWNDLDYADKRRIFTFDTWRFGDLPEMVEEFHKRGMKYILILDPGISSTSPPGTYPPFDDGLKQDVFIKNATGHILIGKVWPGPTAFPDFTNPKTKQWWEDCIRDFHSKVPVDGLWIVCSHTDTQVV</sequence>
<evidence type="ECO:0000256" key="10">
    <source>
        <dbReference type="RuleBase" id="RU361185"/>
    </source>
</evidence>
<dbReference type="Pfam" id="PF00088">
    <property type="entry name" value="Trefoil"/>
    <property type="match status" value="1"/>
</dbReference>
<keyword evidence="4" id="KW-0472">Membrane</keyword>
<dbReference type="PANTHER" id="PTHR22762">
    <property type="entry name" value="ALPHA-GLUCOSIDASE"/>
    <property type="match status" value="1"/>
</dbReference>
<dbReference type="Proteomes" id="UP000261600">
    <property type="component" value="Unplaced"/>
</dbReference>
<keyword evidence="6" id="KW-0458">Lysosome</keyword>
<evidence type="ECO:0000313" key="13">
    <source>
        <dbReference type="Proteomes" id="UP000261600"/>
    </source>
</evidence>
<evidence type="ECO:0000256" key="7">
    <source>
        <dbReference type="ARBA" id="ARBA00041572"/>
    </source>
</evidence>
<evidence type="ECO:0000313" key="12">
    <source>
        <dbReference type="Ensembl" id="ENSMALP00000010612.1"/>
    </source>
</evidence>
<evidence type="ECO:0000256" key="6">
    <source>
        <dbReference type="ARBA" id="ARBA00023228"/>
    </source>
</evidence>
<dbReference type="PROSITE" id="PS51448">
    <property type="entry name" value="P_TREFOIL_2"/>
    <property type="match status" value="1"/>
</dbReference>
<dbReference type="Gene3D" id="4.10.110.10">
    <property type="entry name" value="Spasmolytic Protein, domain 1"/>
    <property type="match status" value="1"/>
</dbReference>
<dbReference type="AlphaFoldDB" id="A0A3Q3JAM2"/>
<keyword evidence="13" id="KW-1185">Reference proteome</keyword>
<dbReference type="SUPFAM" id="SSF51445">
    <property type="entry name" value="(Trans)glycosidases"/>
    <property type="match status" value="1"/>
</dbReference>
<reference evidence="12" key="2">
    <citation type="submission" date="2025-09" db="UniProtKB">
        <authorList>
            <consortium name="Ensembl"/>
        </authorList>
    </citation>
    <scope>IDENTIFICATION</scope>
</reference>
<dbReference type="InterPro" id="IPR044913">
    <property type="entry name" value="P_trefoil_dom_sf"/>
</dbReference>
<dbReference type="GO" id="GO:0005980">
    <property type="term" value="P:glycogen catabolic process"/>
    <property type="evidence" value="ECO:0007669"/>
    <property type="project" value="TreeGrafter"/>
</dbReference>
<dbReference type="SUPFAM" id="SSF74650">
    <property type="entry name" value="Galactose mutarotase-like"/>
    <property type="match status" value="1"/>
</dbReference>
<comment type="caution">
    <text evidence="9">Lacks conserved residue(s) required for the propagation of feature annotation.</text>
</comment>
<dbReference type="InterPro" id="IPR000519">
    <property type="entry name" value="P_trefoil_dom"/>
</dbReference>
<proteinExistence type="inferred from homology"/>
<dbReference type="InterPro" id="IPR017853">
    <property type="entry name" value="GH"/>
</dbReference>
<dbReference type="Gene3D" id="3.20.20.80">
    <property type="entry name" value="Glycosidases"/>
    <property type="match status" value="1"/>
</dbReference>
<evidence type="ECO:0000256" key="2">
    <source>
        <dbReference type="ARBA" id="ARBA00007806"/>
    </source>
</evidence>
<dbReference type="GO" id="GO:0004558">
    <property type="term" value="F:alpha-1,4-glucosidase activity"/>
    <property type="evidence" value="ECO:0007669"/>
    <property type="project" value="TreeGrafter"/>
</dbReference>
<keyword evidence="10" id="KW-0326">Glycosidase</keyword>
<protein>
    <recommendedName>
        <fullName evidence="3">Lysosomal alpha-glucosidase</fullName>
    </recommendedName>
    <alternativeName>
        <fullName evidence="7">Acid maltase</fullName>
    </alternativeName>
</protein>
<evidence type="ECO:0000256" key="4">
    <source>
        <dbReference type="ARBA" id="ARBA00023136"/>
    </source>
</evidence>
<dbReference type="Gene3D" id="2.60.40.1760">
    <property type="entry name" value="glycosyl hydrolase (family 31)"/>
    <property type="match status" value="2"/>
</dbReference>
<accession>A0A3Q3JAM2</accession>
<dbReference type="SUPFAM" id="SSF57492">
    <property type="entry name" value="Trefoil"/>
    <property type="match status" value="1"/>
</dbReference>
<name>A0A3Q3JAM2_MONAL</name>
<comment type="function">
    <text evidence="8">Essential for the degradation of glycogen in lysosomes. Has highest activity on alpha-1,4-linked glycosidic linkages, but can also hydrolyze alpha-1,6-linked glucans.</text>
</comment>
<feature type="domain" description="P-type" evidence="11">
    <location>
        <begin position="25"/>
        <end position="71"/>
    </location>
</feature>
<organism evidence="12 13">
    <name type="scientific">Monopterus albus</name>
    <name type="common">Swamp eel</name>
    <dbReference type="NCBI Taxonomy" id="43700"/>
    <lineage>
        <taxon>Eukaryota</taxon>
        <taxon>Metazoa</taxon>
        <taxon>Chordata</taxon>
        <taxon>Craniata</taxon>
        <taxon>Vertebrata</taxon>
        <taxon>Euteleostomi</taxon>
        <taxon>Actinopterygii</taxon>
        <taxon>Neopterygii</taxon>
        <taxon>Teleostei</taxon>
        <taxon>Neoteleostei</taxon>
        <taxon>Acanthomorphata</taxon>
        <taxon>Anabantaria</taxon>
        <taxon>Synbranchiformes</taxon>
        <taxon>Synbranchidae</taxon>
        <taxon>Monopterus</taxon>
    </lineage>
</organism>
<evidence type="ECO:0000256" key="3">
    <source>
        <dbReference type="ARBA" id="ARBA00019338"/>
    </source>
</evidence>
<evidence type="ECO:0000256" key="5">
    <source>
        <dbReference type="ARBA" id="ARBA00023157"/>
    </source>
</evidence>
<keyword evidence="10" id="KW-0378">Hydrolase</keyword>
<dbReference type="CDD" id="cd14752">
    <property type="entry name" value="GH31_N"/>
    <property type="match status" value="1"/>
</dbReference>